<dbReference type="Proteomes" id="UP000257109">
    <property type="component" value="Unassembled WGS sequence"/>
</dbReference>
<evidence type="ECO:0008006" key="3">
    <source>
        <dbReference type="Google" id="ProtNLM"/>
    </source>
</evidence>
<protein>
    <recommendedName>
        <fullName evidence="3">Copia protein</fullName>
    </recommendedName>
</protein>
<comment type="caution">
    <text evidence="1">The sequence shown here is derived from an EMBL/GenBank/DDBJ whole genome shotgun (WGS) entry which is preliminary data.</text>
</comment>
<organism evidence="1 2">
    <name type="scientific">Mucuna pruriens</name>
    <name type="common">Velvet bean</name>
    <name type="synonym">Dolichos pruriens</name>
    <dbReference type="NCBI Taxonomy" id="157652"/>
    <lineage>
        <taxon>Eukaryota</taxon>
        <taxon>Viridiplantae</taxon>
        <taxon>Streptophyta</taxon>
        <taxon>Embryophyta</taxon>
        <taxon>Tracheophyta</taxon>
        <taxon>Spermatophyta</taxon>
        <taxon>Magnoliopsida</taxon>
        <taxon>eudicotyledons</taxon>
        <taxon>Gunneridae</taxon>
        <taxon>Pentapetalae</taxon>
        <taxon>rosids</taxon>
        <taxon>fabids</taxon>
        <taxon>Fabales</taxon>
        <taxon>Fabaceae</taxon>
        <taxon>Papilionoideae</taxon>
        <taxon>50 kb inversion clade</taxon>
        <taxon>NPAAA clade</taxon>
        <taxon>indigoferoid/millettioid clade</taxon>
        <taxon>Phaseoleae</taxon>
        <taxon>Mucuna</taxon>
    </lineage>
</organism>
<dbReference type="Pfam" id="PF14223">
    <property type="entry name" value="Retrotran_gag_2"/>
    <property type="match status" value="1"/>
</dbReference>
<dbReference type="AlphaFoldDB" id="A0A371FTJ6"/>
<proteinExistence type="predicted"/>
<evidence type="ECO:0000313" key="1">
    <source>
        <dbReference type="EMBL" id="RDX81373.1"/>
    </source>
</evidence>
<reference evidence="1" key="1">
    <citation type="submission" date="2018-05" db="EMBL/GenBank/DDBJ databases">
        <title>Draft genome of Mucuna pruriens seed.</title>
        <authorList>
            <person name="Nnadi N.E."/>
            <person name="Vos R."/>
            <person name="Hasami M.H."/>
            <person name="Devisetty U.K."/>
            <person name="Aguiy J.C."/>
        </authorList>
    </citation>
    <scope>NUCLEOTIDE SEQUENCE [LARGE SCALE GENOMIC DNA]</scope>
    <source>
        <strain evidence="1">JCA_2017</strain>
    </source>
</reference>
<accession>A0A371FTJ6</accession>
<evidence type="ECO:0000313" key="2">
    <source>
        <dbReference type="Proteomes" id="UP000257109"/>
    </source>
</evidence>
<gene>
    <name evidence="1" type="ORF">CR513_37952</name>
</gene>
<name>A0A371FTJ6_MUCPR</name>
<dbReference type="EMBL" id="QJKJ01007948">
    <property type="protein sequence ID" value="RDX81373.1"/>
    <property type="molecule type" value="Genomic_DNA"/>
</dbReference>
<keyword evidence="2" id="KW-1185">Reference proteome</keyword>
<feature type="non-terminal residue" evidence="1">
    <location>
        <position position="1"/>
    </location>
</feature>
<dbReference type="OrthoDB" id="1929566at2759"/>
<sequence length="172" mass="20048">MFNRLSVMFIKTKISIDIQGSINQHDKVRDLMHAIDEQFTTSHKSLASTLIMQFLSMKFTRIRTKISIGIQGSIDQHDKVRDLMHDINEQFTKSYKSLASTLIMQFLSMKLTRIRGVSDHIMHIRDIVAQLNGLEVTMSESFMVYYILCTLPHQYAPFKISYDTHKDKWSTN</sequence>